<dbReference type="Gene3D" id="1.20.1270.230">
    <property type="entry name" value="DNA terminal protein Gp3, priming domain"/>
    <property type="match status" value="1"/>
</dbReference>
<dbReference type="Pfam" id="PF05435">
    <property type="entry name" value="Phi-29_GP3"/>
    <property type="match status" value="1"/>
</dbReference>
<dbReference type="GO" id="GO:0006269">
    <property type="term" value="P:DNA replication, synthesis of primer"/>
    <property type="evidence" value="ECO:0007669"/>
    <property type="project" value="InterPro"/>
</dbReference>
<dbReference type="SUPFAM" id="SSF140919">
    <property type="entry name" value="DNA terminal protein"/>
    <property type="match status" value="1"/>
</dbReference>
<feature type="coiled-coil region" evidence="1">
    <location>
        <begin position="84"/>
        <end position="111"/>
    </location>
</feature>
<protein>
    <submittedName>
        <fullName evidence="2">Terminal protein</fullName>
    </submittedName>
</protein>
<dbReference type="InterPro" id="IPR037216">
    <property type="entry name" value="DNA_terminal_Gp3_sf"/>
</dbReference>
<dbReference type="InterPro" id="IPR018247">
    <property type="entry name" value="EF_Hand_1_Ca_BS"/>
</dbReference>
<evidence type="ECO:0000313" key="3">
    <source>
        <dbReference type="Proteomes" id="UP000596172"/>
    </source>
</evidence>
<sequence>MPRDRNNDLTQSDKDEYKRLVKNVKSKLGRIKKNHGIDLTERVNIPNFSEFPDKESFNFWKKDMKEVTRRDNKNFQFRTNQYGLTISEVDVQNIENMIEKYNKKVSEVMSKLNAKETVERGIKTGQTAQEQARIQARVKDIYRPIEPFDFNSSKFMNPEDVYKYVENLMRLSDEYNFDQRQETFKDNLIRSIEGTFSDPEITRDLVERLRRIRADHFLEMYYTFNEFSFNNWDSEGQLMTAEEDNVAILESYVDLYEQGKLDFFSTQDKNYRG</sequence>
<proteinExistence type="predicted"/>
<evidence type="ECO:0000256" key="1">
    <source>
        <dbReference type="SAM" id="Coils"/>
    </source>
</evidence>
<keyword evidence="3" id="KW-1185">Reference proteome</keyword>
<keyword evidence="1" id="KW-0175">Coiled coil</keyword>
<reference evidence="2" key="1">
    <citation type="submission" date="2020-12" db="EMBL/GenBank/DDBJ databases">
        <authorList>
            <person name="Brown N.J."/>
            <person name="Benedetto N.J."/>
            <person name="Temple L.M."/>
        </authorList>
    </citation>
    <scope>NUCLEOTIDE SEQUENCE [LARGE SCALE GENOMIC DNA]</scope>
</reference>
<dbReference type="Proteomes" id="UP000596172">
    <property type="component" value="Segment"/>
</dbReference>
<dbReference type="GeneID" id="65133274"/>
<evidence type="ECO:0000313" key="2">
    <source>
        <dbReference type="EMBL" id="QQO40336.1"/>
    </source>
</evidence>
<organism evidence="2 3">
    <name type="scientific">Bacillus phage WhyPhy</name>
    <dbReference type="NCBI Taxonomy" id="2801480"/>
    <lineage>
        <taxon>Viruses</taxon>
        <taxon>Duplodnaviria</taxon>
        <taxon>Heunggongvirae</taxon>
        <taxon>Uroviricota</taxon>
        <taxon>Caudoviricetes</taxon>
        <taxon>Salasmaviridae</taxon>
        <taxon>Bundooravirus</taxon>
        <taxon>Bundooravirus whyphy</taxon>
    </lineage>
</organism>
<name>A0A7T8C649_9CAUD</name>
<dbReference type="RefSeq" id="YP_010114692.1">
    <property type="nucleotide sequence ID" value="NC_055917.2"/>
</dbReference>
<dbReference type="EMBL" id="MW419775">
    <property type="protein sequence ID" value="QQO40336.1"/>
    <property type="molecule type" value="Genomic_DNA"/>
</dbReference>
<accession>A0A7T8C649</accession>
<dbReference type="InterPro" id="IPR043124">
    <property type="entry name" value="DNA_terminal_Gp3_C"/>
</dbReference>
<dbReference type="KEGG" id="vg:65133274"/>
<dbReference type="PROSITE" id="PS00018">
    <property type="entry name" value="EF_HAND_1"/>
    <property type="match status" value="1"/>
</dbReference>
<gene>
    <name evidence="2" type="primary">9</name>
    <name evidence="2" type="ORF">WHYPHY_9</name>
</gene>
<dbReference type="InterPro" id="IPR008770">
    <property type="entry name" value="DNA_terminal_Gp3"/>
</dbReference>